<keyword evidence="2" id="KW-0255">Endonuclease</keyword>
<dbReference type="InterPro" id="IPR036691">
    <property type="entry name" value="Endo/exonu/phosph_ase_sf"/>
</dbReference>
<dbReference type="Gene3D" id="3.60.10.10">
    <property type="entry name" value="Endonuclease/exonuclease/phosphatase"/>
    <property type="match status" value="1"/>
</dbReference>
<dbReference type="PANTHER" id="PTHR14859">
    <property type="entry name" value="CALCOFLUOR WHITE HYPERSENSITIVE PROTEIN PRECURSOR"/>
    <property type="match status" value="1"/>
</dbReference>
<feature type="domain" description="Endonuclease/exonuclease/phosphatase" evidence="1">
    <location>
        <begin position="33"/>
        <end position="244"/>
    </location>
</feature>
<protein>
    <submittedName>
        <fullName evidence="2">Endonuclease/exonuclease/phosphatase family protein</fullName>
    </submittedName>
</protein>
<dbReference type="Proteomes" id="UP001515683">
    <property type="component" value="Unassembled WGS sequence"/>
</dbReference>
<dbReference type="EMBL" id="VWXF01000001">
    <property type="protein sequence ID" value="NIF20749.1"/>
    <property type="molecule type" value="Genomic_DNA"/>
</dbReference>
<gene>
    <name evidence="2" type="ORF">F3J40_03845</name>
</gene>
<name>A0ABX0R7I4_9GAMM</name>
<keyword evidence="2" id="KW-0378">Hydrolase</keyword>
<evidence type="ECO:0000313" key="3">
    <source>
        <dbReference type="Proteomes" id="UP001515683"/>
    </source>
</evidence>
<keyword evidence="2" id="KW-0540">Nuclease</keyword>
<comment type="caution">
    <text evidence="2">The sequence shown here is derived from an EMBL/GenBank/DDBJ whole genome shotgun (WGS) entry which is preliminary data.</text>
</comment>
<organism evidence="2 3">
    <name type="scientific">Candidatus Pantoea multigeneris</name>
    <dbReference type="NCBI Taxonomy" id="2608357"/>
    <lineage>
        <taxon>Bacteria</taxon>
        <taxon>Pseudomonadati</taxon>
        <taxon>Pseudomonadota</taxon>
        <taxon>Gammaproteobacteria</taxon>
        <taxon>Enterobacterales</taxon>
        <taxon>Erwiniaceae</taxon>
        <taxon>Pantoea</taxon>
    </lineage>
</organism>
<dbReference type="PANTHER" id="PTHR14859:SF15">
    <property type="entry name" value="ENDONUCLEASE_EXONUCLEASE_PHOSPHATASE DOMAIN-CONTAINING PROTEIN"/>
    <property type="match status" value="1"/>
</dbReference>
<evidence type="ECO:0000313" key="2">
    <source>
        <dbReference type="EMBL" id="NIF20749.1"/>
    </source>
</evidence>
<accession>A0ABX0R7I4</accession>
<proteinExistence type="predicted"/>
<dbReference type="SUPFAM" id="SSF56219">
    <property type="entry name" value="DNase I-like"/>
    <property type="match status" value="1"/>
</dbReference>
<dbReference type="GO" id="GO:0004519">
    <property type="term" value="F:endonuclease activity"/>
    <property type="evidence" value="ECO:0007669"/>
    <property type="project" value="UniProtKB-KW"/>
</dbReference>
<reference evidence="2 3" key="1">
    <citation type="journal article" date="2019" name="bioRxiv">
        <title>Bacteria contribute to plant secondary compound degradation in a generalist herbivore system.</title>
        <authorList>
            <person name="Francoeur C.B."/>
            <person name="Khadempour L."/>
            <person name="Moreira-Soto R.D."/>
            <person name="Gotting K."/>
            <person name="Book A.J."/>
            <person name="Pinto-Tomas A.A."/>
            <person name="Keefover-Ring K."/>
            <person name="Currie C.R."/>
        </authorList>
    </citation>
    <scope>NUCLEOTIDE SEQUENCE [LARGE SCALE GENOMIC DNA]</scope>
    <source>
        <strain evidence="2">Acro-835</strain>
    </source>
</reference>
<keyword evidence="3" id="KW-1185">Reference proteome</keyword>
<dbReference type="InterPro" id="IPR051916">
    <property type="entry name" value="GPI-anchor_lipid_remodeler"/>
</dbReference>
<evidence type="ECO:0000259" key="1">
    <source>
        <dbReference type="Pfam" id="PF03372"/>
    </source>
</evidence>
<dbReference type="RefSeq" id="WP_167012661.1">
    <property type="nucleotide sequence ID" value="NZ_VWXF01000001.1"/>
</dbReference>
<dbReference type="InterPro" id="IPR005135">
    <property type="entry name" value="Endo/exonuclease/phosphatase"/>
</dbReference>
<dbReference type="Pfam" id="PF03372">
    <property type="entry name" value="Exo_endo_phos"/>
    <property type="match status" value="1"/>
</dbReference>
<sequence>MPQITAGFSFKVLTINTHKGFTSFNRRFILPELRDAVRATSADIVFLQEVMGTHSSHPLQVENWPDTPHYEFLADTMWSDFAYGRNAVYPEGHHGNAILSRYPIVEYKNFDISVAGSENRGMLHCQITLPAPHKTLHVICVHLGLRESHRLAQLQKLAEFVTALPEDDPVVVAGDFNDWRQRANAFLQRHAGLSEVFSRKYGRPERTFPARFPLLRLDRIYVRNASASHPWALPVKPWSHLSDHAPLAVEIHL</sequence>